<protein>
    <recommendedName>
        <fullName evidence="3 6">DNA replication complex GINS protein SLD5</fullName>
    </recommendedName>
</protein>
<dbReference type="Proteomes" id="UP001175353">
    <property type="component" value="Unassembled WGS sequence"/>
</dbReference>
<dbReference type="GO" id="GO:0000811">
    <property type="term" value="C:GINS complex"/>
    <property type="evidence" value="ECO:0007669"/>
    <property type="project" value="UniProtKB-UniRule"/>
</dbReference>
<dbReference type="PANTHER" id="PTHR21206:SF0">
    <property type="entry name" value="DNA REPLICATION COMPLEX GINS PROTEIN SLD5"/>
    <property type="match status" value="1"/>
</dbReference>
<evidence type="ECO:0000313" key="10">
    <source>
        <dbReference type="Proteomes" id="UP001175353"/>
    </source>
</evidence>
<feature type="domain" description="GINS subunit" evidence="7">
    <location>
        <begin position="87"/>
        <end position="160"/>
    </location>
</feature>
<evidence type="ECO:0000256" key="3">
    <source>
        <dbReference type="ARBA" id="ARBA00014804"/>
    </source>
</evidence>
<proteinExistence type="inferred from homology"/>
<dbReference type="InterPro" id="IPR036224">
    <property type="entry name" value="GINS_bundle-like_dom_sf"/>
</dbReference>
<dbReference type="SUPFAM" id="SSF158573">
    <property type="entry name" value="GINS helical bundle-like"/>
    <property type="match status" value="1"/>
</dbReference>
<keyword evidence="5 6" id="KW-0539">Nucleus</keyword>
<dbReference type="InterPro" id="IPR031633">
    <property type="entry name" value="SLD5_C"/>
</dbReference>
<comment type="caution">
    <text evidence="9">The sequence shown here is derived from an EMBL/GenBank/DDBJ whole genome shotgun (WGS) entry which is preliminary data.</text>
</comment>
<dbReference type="SUPFAM" id="SSF160059">
    <property type="entry name" value="PriA/YqbF domain"/>
    <property type="match status" value="1"/>
</dbReference>
<comment type="similarity">
    <text evidence="2 6">Belongs to the GINS4/SLD5 family.</text>
</comment>
<comment type="subcellular location">
    <subcellularLocation>
        <location evidence="1 6">Nucleus</location>
    </subcellularLocation>
</comment>
<dbReference type="CDD" id="cd11711">
    <property type="entry name" value="GINS_A_Sld5"/>
    <property type="match status" value="1"/>
</dbReference>
<dbReference type="PANTHER" id="PTHR21206">
    <property type="entry name" value="SLD5 PROTEIN"/>
    <property type="match status" value="1"/>
</dbReference>
<dbReference type="AlphaFoldDB" id="A0AAN6KKJ6"/>
<dbReference type="Pfam" id="PF05916">
    <property type="entry name" value="Sld5"/>
    <property type="match status" value="1"/>
</dbReference>
<dbReference type="GO" id="GO:0006261">
    <property type="term" value="P:DNA-templated DNA replication"/>
    <property type="evidence" value="ECO:0007669"/>
    <property type="project" value="InterPro"/>
</dbReference>
<evidence type="ECO:0000256" key="4">
    <source>
        <dbReference type="ARBA" id="ARBA00022705"/>
    </source>
</evidence>
<keyword evidence="4 6" id="KW-0235">DNA replication</keyword>
<evidence type="ECO:0000256" key="6">
    <source>
        <dbReference type="PIRNR" id="PIRNR007764"/>
    </source>
</evidence>
<dbReference type="Pfam" id="PF16922">
    <property type="entry name" value="SLD5_C"/>
    <property type="match status" value="1"/>
</dbReference>
<organism evidence="9 10">
    <name type="scientific">Friedmanniomyces endolithicus</name>
    <dbReference type="NCBI Taxonomy" id="329885"/>
    <lineage>
        <taxon>Eukaryota</taxon>
        <taxon>Fungi</taxon>
        <taxon>Dikarya</taxon>
        <taxon>Ascomycota</taxon>
        <taxon>Pezizomycotina</taxon>
        <taxon>Dothideomycetes</taxon>
        <taxon>Dothideomycetidae</taxon>
        <taxon>Mycosphaerellales</taxon>
        <taxon>Teratosphaeriaceae</taxon>
        <taxon>Friedmanniomyces</taxon>
    </lineage>
</organism>
<gene>
    <name evidence="9" type="primary">SLD5_2</name>
    <name evidence="9" type="ORF">LTR91_009936</name>
</gene>
<evidence type="ECO:0000256" key="1">
    <source>
        <dbReference type="ARBA" id="ARBA00004123"/>
    </source>
</evidence>
<evidence type="ECO:0000256" key="5">
    <source>
        <dbReference type="ARBA" id="ARBA00023242"/>
    </source>
</evidence>
<comment type="function">
    <text evidence="6">The GINS complex plays an essential role in the initiation of DNA replication.</text>
</comment>
<name>A0AAN6KKJ6_9PEZI</name>
<reference evidence="9" key="1">
    <citation type="submission" date="2023-06" db="EMBL/GenBank/DDBJ databases">
        <title>Black Yeasts Isolated from many extreme environments.</title>
        <authorList>
            <person name="Coleine C."/>
            <person name="Stajich J.E."/>
            <person name="Selbmann L."/>
        </authorList>
    </citation>
    <scope>NUCLEOTIDE SEQUENCE</scope>
    <source>
        <strain evidence="9">CCFEE 5200</strain>
    </source>
</reference>
<evidence type="ECO:0000256" key="2">
    <source>
        <dbReference type="ARBA" id="ARBA00008187"/>
    </source>
</evidence>
<dbReference type="InterPro" id="IPR021151">
    <property type="entry name" value="GINS_A"/>
</dbReference>
<dbReference type="InterPro" id="IPR008591">
    <property type="entry name" value="GINS_Sld5"/>
</dbReference>
<sequence>MEFNASPSRASTLFKIRVRSGQGMDDDIADILASVSAPPISQRTLDLQALTRAWVAERTAPELLPYPTELVERVMERLGKQISNIEDMTGPMDPQANFTLVILQTELERYKFLVRSFLRARIAKVDAYPHHYLTLPETLSPLERQYLASHQALLSNHYSTSFLSAFPTNLQKLDDTAGGISMVDKPDEDTAVFCRVLRDAGKVEIQGPSQVSEAELTRGDVWVMRWSTVKEAVRRGDVELI</sequence>
<feature type="domain" description="DNA replication complex GINS protein SLD5 C-terminal" evidence="8">
    <location>
        <begin position="186"/>
        <end position="241"/>
    </location>
</feature>
<dbReference type="EMBL" id="JAUJLE010000083">
    <property type="protein sequence ID" value="KAK0987454.1"/>
    <property type="molecule type" value="Genomic_DNA"/>
</dbReference>
<dbReference type="InterPro" id="IPR038749">
    <property type="entry name" value="Sld5_GINS_A"/>
</dbReference>
<keyword evidence="10" id="KW-1185">Reference proteome</keyword>
<dbReference type="Gene3D" id="3.40.5.60">
    <property type="match status" value="1"/>
</dbReference>
<evidence type="ECO:0000259" key="8">
    <source>
        <dbReference type="Pfam" id="PF16922"/>
    </source>
</evidence>
<accession>A0AAN6KKJ6</accession>
<dbReference type="Gene3D" id="1.20.58.1030">
    <property type="match status" value="1"/>
</dbReference>
<evidence type="ECO:0000259" key="7">
    <source>
        <dbReference type="Pfam" id="PF05916"/>
    </source>
</evidence>
<dbReference type="PIRSF" id="PIRSF007764">
    <property type="entry name" value="Sld5"/>
    <property type="match status" value="1"/>
</dbReference>
<dbReference type="GO" id="GO:0000727">
    <property type="term" value="P:double-strand break repair via break-induced replication"/>
    <property type="evidence" value="ECO:0007669"/>
    <property type="project" value="TreeGrafter"/>
</dbReference>
<dbReference type="CDD" id="cd21692">
    <property type="entry name" value="GINS_B_Sld5"/>
    <property type="match status" value="1"/>
</dbReference>
<evidence type="ECO:0000313" key="9">
    <source>
        <dbReference type="EMBL" id="KAK0987454.1"/>
    </source>
</evidence>